<dbReference type="Proteomes" id="UP000030750">
    <property type="component" value="Unassembled WGS sequence"/>
</dbReference>
<evidence type="ECO:0000313" key="3">
    <source>
        <dbReference type="EMBL" id="CDJ49923.1"/>
    </source>
</evidence>
<organism evidence="3 4">
    <name type="scientific">Eimeria brunetti</name>
    <dbReference type="NCBI Taxonomy" id="51314"/>
    <lineage>
        <taxon>Eukaryota</taxon>
        <taxon>Sar</taxon>
        <taxon>Alveolata</taxon>
        <taxon>Apicomplexa</taxon>
        <taxon>Conoidasida</taxon>
        <taxon>Coccidia</taxon>
        <taxon>Eucoccidiorida</taxon>
        <taxon>Eimeriorina</taxon>
        <taxon>Eimeriidae</taxon>
        <taxon>Eimeria</taxon>
    </lineage>
</organism>
<dbReference type="EMBL" id="HG711939">
    <property type="protein sequence ID" value="CDJ49923.1"/>
    <property type="molecule type" value="Genomic_DNA"/>
</dbReference>
<proteinExistence type="predicted"/>
<reference evidence="3" key="1">
    <citation type="submission" date="2013-10" db="EMBL/GenBank/DDBJ databases">
        <title>Genomic analysis of the causative agents of coccidiosis in chickens.</title>
        <authorList>
            <person name="Reid A.J."/>
            <person name="Blake D."/>
            <person name="Billington K."/>
            <person name="Browne H."/>
            <person name="Dunn M."/>
            <person name="Hung S."/>
            <person name="Kawahara F."/>
            <person name="Miranda-Saavedra D."/>
            <person name="Mourier T."/>
            <person name="Nagra H."/>
            <person name="Otto T.D."/>
            <person name="Rawlings N."/>
            <person name="Sanchez A."/>
            <person name="Sanders M."/>
            <person name="Subramaniam C."/>
            <person name="Tay Y."/>
            <person name="Dear P."/>
            <person name="Doerig C."/>
            <person name="Gruber A."/>
            <person name="Parkinson J."/>
            <person name="Shirley M."/>
            <person name="Wan K.L."/>
            <person name="Berriman M."/>
            <person name="Tomley F."/>
            <person name="Pain A."/>
        </authorList>
    </citation>
    <scope>NUCLEOTIDE SEQUENCE [LARGE SCALE GENOMIC DNA]</scope>
    <source>
        <strain evidence="3">Houghton</strain>
    </source>
</reference>
<sequence>MEDEHLDADPPLVEELNPEHVGDAAPQADQELTDNPEEVARKSEPLPSWKKRGKSIGTAMAMLVAAALALVSGARYLASRESQSSLHTPQIPQLALDNASMRKYLNDLDEAAEEMEDEWESASLKVRRAFQRHFTPSLWDDQKPISEPLAIILEHVDKMQKCKVPPQSSEKARRDFALHLQFLRSICRIVTLRLEELNWFVHMNNKYGLPVPVPGHDMPYNYPALREPEPEESEDGLVAADFMHSVGLFGGDTEQKVGENLAEALVYMLDIWNRSYIYNMMARYYFEPFLQHFAEDAVHASGSTSAYQIPYTGRAFRAGTFSQAAAYIFRQSDSTPSYEEVRKLHRIAENWTPQGVLDAAKRQEKLNTSSFPKRLNTRREQMRRLLKQGIPRDDLLICALFLL</sequence>
<evidence type="ECO:0000313" key="4">
    <source>
        <dbReference type="Proteomes" id="UP000030750"/>
    </source>
</evidence>
<evidence type="ECO:0000256" key="1">
    <source>
        <dbReference type="SAM" id="Coils"/>
    </source>
</evidence>
<dbReference type="VEuPathDB" id="ToxoDB:EBH_0072570"/>
<dbReference type="AlphaFoldDB" id="U6LL19"/>
<protein>
    <submittedName>
        <fullName evidence="3">Uncharacterized protein</fullName>
    </submittedName>
</protein>
<feature type="coiled-coil region" evidence="1">
    <location>
        <begin position="98"/>
        <end position="125"/>
    </location>
</feature>
<accession>U6LL19</accession>
<name>U6LL19_9EIME</name>
<evidence type="ECO:0000256" key="2">
    <source>
        <dbReference type="SAM" id="MobiDB-lite"/>
    </source>
</evidence>
<keyword evidence="1" id="KW-0175">Coiled coil</keyword>
<feature type="region of interest" description="Disordered" evidence="2">
    <location>
        <begin position="1"/>
        <end position="51"/>
    </location>
</feature>
<dbReference type="OrthoDB" id="347425at2759"/>
<gene>
    <name evidence="3" type="ORF">EBH_0072570</name>
</gene>
<keyword evidence="4" id="KW-1185">Reference proteome</keyword>
<reference evidence="3" key="2">
    <citation type="submission" date="2013-10" db="EMBL/GenBank/DDBJ databases">
        <authorList>
            <person name="Aslett M."/>
        </authorList>
    </citation>
    <scope>NUCLEOTIDE SEQUENCE [LARGE SCALE GENOMIC DNA]</scope>
    <source>
        <strain evidence="3">Houghton</strain>
    </source>
</reference>